<evidence type="ECO:0000259" key="2">
    <source>
        <dbReference type="Pfam" id="PF01557"/>
    </source>
</evidence>
<dbReference type="SUPFAM" id="SSF56529">
    <property type="entry name" value="FAH"/>
    <property type="match status" value="1"/>
</dbReference>
<evidence type="ECO:0000313" key="4">
    <source>
        <dbReference type="Proteomes" id="UP001501578"/>
    </source>
</evidence>
<dbReference type="Proteomes" id="UP001501578">
    <property type="component" value="Unassembled WGS sequence"/>
</dbReference>
<dbReference type="PANTHER" id="PTHR30143">
    <property type="entry name" value="ACID HYDRATASE"/>
    <property type="match status" value="1"/>
</dbReference>
<gene>
    <name evidence="3" type="primary">mhpD</name>
    <name evidence="3" type="ORF">GCM10009560_38590</name>
</gene>
<protein>
    <submittedName>
        <fullName evidence="3">2-keto-4-pentenoate hydratase</fullName>
    </submittedName>
</protein>
<keyword evidence="1" id="KW-0456">Lyase</keyword>
<sequence length="261" mass="27693">MYDEWSAAVDLRAQAAERLIEAERTGKPCRPVRDLIGTAADGYAVQELLTRHALAEGRRPVGRKIALTNAEVQRRFGAAEPAHGLLFADRARLDGGPIALTDLMQPRVEAEVAFVLGADLEGGPYTAADVIRAVDFVLPAIEIADTRVADWDLTVSDLIADNSCSGLFVLGNDPRDPRTLDLGAAAMTMTRDGRQLSTGTGAQCLGHPLNALVWLANRTSTPLLAGDVVLTGTLGEPAIPASGEEFEVRIDGLSAVRAVFA</sequence>
<dbReference type="InterPro" id="IPR011234">
    <property type="entry name" value="Fumarylacetoacetase-like_C"/>
</dbReference>
<dbReference type="Gene3D" id="3.90.850.10">
    <property type="entry name" value="Fumarylacetoacetase-like, C-terminal domain"/>
    <property type="match status" value="1"/>
</dbReference>
<dbReference type="EMBL" id="BAAAHQ010000019">
    <property type="protein sequence ID" value="GAA0932774.1"/>
    <property type="molecule type" value="Genomic_DNA"/>
</dbReference>
<dbReference type="Pfam" id="PF01557">
    <property type="entry name" value="FAA_hydrolase"/>
    <property type="match status" value="1"/>
</dbReference>
<dbReference type="PANTHER" id="PTHR30143:SF0">
    <property type="entry name" value="2-KETO-4-PENTENOATE HYDRATASE"/>
    <property type="match status" value="1"/>
</dbReference>
<dbReference type="RefSeq" id="WP_343951292.1">
    <property type="nucleotide sequence ID" value="NZ_BAAAHQ010000019.1"/>
</dbReference>
<name>A0ABN1PSV9_9ACTN</name>
<feature type="domain" description="Fumarylacetoacetase-like C-terminal" evidence="2">
    <location>
        <begin position="94"/>
        <end position="258"/>
    </location>
</feature>
<dbReference type="InterPro" id="IPR036663">
    <property type="entry name" value="Fumarylacetoacetase_C_sf"/>
</dbReference>
<organism evidence="3 4">
    <name type="scientific">Nonomuraea longicatena</name>
    <dbReference type="NCBI Taxonomy" id="83682"/>
    <lineage>
        <taxon>Bacteria</taxon>
        <taxon>Bacillati</taxon>
        <taxon>Actinomycetota</taxon>
        <taxon>Actinomycetes</taxon>
        <taxon>Streptosporangiales</taxon>
        <taxon>Streptosporangiaceae</taxon>
        <taxon>Nonomuraea</taxon>
    </lineage>
</organism>
<dbReference type="InterPro" id="IPR050772">
    <property type="entry name" value="Hydratase-Decarb/MhpD_sf"/>
</dbReference>
<comment type="caution">
    <text evidence="3">The sequence shown here is derived from an EMBL/GenBank/DDBJ whole genome shotgun (WGS) entry which is preliminary data.</text>
</comment>
<reference evidence="3 4" key="1">
    <citation type="journal article" date="2019" name="Int. J. Syst. Evol. Microbiol.">
        <title>The Global Catalogue of Microorganisms (GCM) 10K type strain sequencing project: providing services to taxonomists for standard genome sequencing and annotation.</title>
        <authorList>
            <consortium name="The Broad Institute Genomics Platform"/>
            <consortium name="The Broad Institute Genome Sequencing Center for Infectious Disease"/>
            <person name="Wu L."/>
            <person name="Ma J."/>
        </authorList>
    </citation>
    <scope>NUCLEOTIDE SEQUENCE [LARGE SCALE GENOMIC DNA]</scope>
    <source>
        <strain evidence="3 4">JCM 11136</strain>
    </source>
</reference>
<keyword evidence="4" id="KW-1185">Reference proteome</keyword>
<proteinExistence type="predicted"/>
<evidence type="ECO:0000313" key="3">
    <source>
        <dbReference type="EMBL" id="GAA0932774.1"/>
    </source>
</evidence>
<accession>A0ABN1PSV9</accession>
<evidence type="ECO:0000256" key="1">
    <source>
        <dbReference type="ARBA" id="ARBA00023239"/>
    </source>
</evidence>